<dbReference type="SUPFAM" id="SSF52540">
    <property type="entry name" value="P-loop containing nucleoside triphosphate hydrolases"/>
    <property type="match status" value="1"/>
</dbReference>
<dbReference type="GO" id="GO:0000725">
    <property type="term" value="P:recombinational repair"/>
    <property type="evidence" value="ECO:0007669"/>
    <property type="project" value="TreeGrafter"/>
</dbReference>
<dbReference type="InterPro" id="IPR027785">
    <property type="entry name" value="UvrD-like_helicase_C"/>
</dbReference>
<proteinExistence type="predicted"/>
<dbReference type="GO" id="GO:0043138">
    <property type="term" value="F:3'-5' DNA helicase activity"/>
    <property type="evidence" value="ECO:0007669"/>
    <property type="project" value="TreeGrafter"/>
</dbReference>
<keyword evidence="4" id="KW-1185">Reference proteome</keyword>
<reference evidence="3 4" key="1">
    <citation type="submission" date="2014-03" db="EMBL/GenBank/DDBJ databases">
        <title>Draft Genome Sequence of Actibacterium mucosum KCTC 23349, a Marine Alphaproteobacterium with Complex Ionic Requirements Isolated from Mediterranean Seawater at Malvarrosa Beach, Valencia, Spain.</title>
        <authorList>
            <person name="Arahal D.R."/>
            <person name="Shao Z."/>
            <person name="Lai Q."/>
            <person name="Pujalte M.J."/>
        </authorList>
    </citation>
    <scope>NUCLEOTIDE SEQUENCE [LARGE SCALE GENOMIC DNA]</scope>
    <source>
        <strain evidence="3 4">KCTC 23349</strain>
    </source>
</reference>
<dbReference type="PANTHER" id="PTHR11070:SF2">
    <property type="entry name" value="ATP-DEPENDENT DNA HELICASE SRS2"/>
    <property type="match status" value="1"/>
</dbReference>
<dbReference type="GO" id="GO:0005524">
    <property type="term" value="F:ATP binding"/>
    <property type="evidence" value="ECO:0007669"/>
    <property type="project" value="InterPro"/>
</dbReference>
<dbReference type="InterPro" id="IPR027417">
    <property type="entry name" value="P-loop_NTPase"/>
</dbReference>
<organism evidence="3 4">
    <name type="scientific">Actibacterium mucosum KCTC 23349</name>
    <dbReference type="NCBI Taxonomy" id="1454373"/>
    <lineage>
        <taxon>Bacteria</taxon>
        <taxon>Pseudomonadati</taxon>
        <taxon>Pseudomonadota</taxon>
        <taxon>Alphaproteobacteria</taxon>
        <taxon>Rhodobacterales</taxon>
        <taxon>Roseobacteraceae</taxon>
        <taxon>Actibacterium</taxon>
    </lineage>
</organism>
<feature type="domain" description="UvrD-like helicase C-terminal" evidence="2">
    <location>
        <begin position="799"/>
        <end position="848"/>
    </location>
</feature>
<evidence type="ECO:0000313" key="3">
    <source>
        <dbReference type="EMBL" id="KAJ56302.1"/>
    </source>
</evidence>
<dbReference type="Proteomes" id="UP000026249">
    <property type="component" value="Unassembled WGS sequence"/>
</dbReference>
<evidence type="ECO:0000256" key="1">
    <source>
        <dbReference type="ARBA" id="ARBA00034923"/>
    </source>
</evidence>
<dbReference type="InterPro" id="IPR000212">
    <property type="entry name" value="DNA_helicase_UvrD/REP"/>
</dbReference>
<gene>
    <name evidence="3" type="ORF">ACMU_04980</name>
</gene>
<comment type="caution">
    <text evidence="3">The sequence shown here is derived from an EMBL/GenBank/DDBJ whole genome shotgun (WGS) entry which is preliminary data.</text>
</comment>
<accession>A0A037ZL89</accession>
<dbReference type="Gene3D" id="3.40.50.300">
    <property type="entry name" value="P-loop containing nucleotide triphosphate hydrolases"/>
    <property type="match status" value="2"/>
</dbReference>
<dbReference type="STRING" id="1454373.ACMU_04980"/>
<evidence type="ECO:0000259" key="2">
    <source>
        <dbReference type="Pfam" id="PF13538"/>
    </source>
</evidence>
<dbReference type="AlphaFoldDB" id="A0A037ZL89"/>
<dbReference type="GO" id="GO:0003677">
    <property type="term" value="F:DNA binding"/>
    <property type="evidence" value="ECO:0007669"/>
    <property type="project" value="InterPro"/>
</dbReference>
<sequence length="871" mass="98233">MESLARISEKARVALTDARRNPASALAQINTLNDGQAIGAGAGISQDLAEGYQRLVIEPALARVSVVDEDGNEKTFYFARQSTVSGISNFASYKAPIGRLASQDIGDTYSLPNGVEVEVTEKLILHPLQVDGDWDSERTRAFFEDAPASLIASLRDLLTKSPKDKDDYDPFADWDSEHSGISDDLHREVLRGISLRDQAILDKTQDELFRMPLQARLMLKGPPGTGKTTTLIRRLGQKLQLPEEMAEDIGTVRQARSLNEIEHKDSWLMFTPTRLLELYLREAFGKEGVPSDNSKIVTWEAFREPVSKNHFRLLRSGSSGGGFVLRPSVRHETDQARNDMIGWYEDFDAWQKKTFFTQLVEASKSVALSEQEHLQTIANSAFQALGGKEEGSLLPVFVDLQEIAESLQLWIGERRSAIRGRLDRHLRGQINRDRSFAGQFLHQIESLEREVENDPDEEDLLPDEDIARPTSRGEQIAFSTFRRAMQAFSRSVAQSRTLPKGSRNAHLLEWLGERALPRDEARQIGQELLLMSQVSLLADPVNRYFRGFSQRYRAFRRENLEGWYAPEGLEASALSSHELDLLFLAYLKSANNLLARQAVSRGIESRYWTRLRDVAELFRNQIVVDEVTDFSPLQLASMYELAHPDIHSFFACGDFNQRLTRFGASSEDQLRWAIPQIELKAVNVGYRQSQRLAEFSHDLLLAMSGEETEVHAPQFGSHTGVQPVLFEGGSDTDETSKWLSARILEIERSIETLPSCAVFVPDESNVQPVAESLNMLLEPVNIRAKACPNGEVIGRETEVRVFAIEHIKGLEFESAFFVGLDVLAYNEPDLFDKYLYVGATRAATYLGLTCERHLPERLAPLRDRFVEQWAS</sequence>
<protein>
    <recommendedName>
        <fullName evidence="1">DNA 3'-5' helicase II</fullName>
    </recommendedName>
</protein>
<dbReference type="PANTHER" id="PTHR11070">
    <property type="entry name" value="UVRD / RECB / PCRA DNA HELICASE FAMILY MEMBER"/>
    <property type="match status" value="1"/>
</dbReference>
<name>A0A037ZL89_9RHOB</name>
<dbReference type="EMBL" id="JFKE01000002">
    <property type="protein sequence ID" value="KAJ56302.1"/>
    <property type="molecule type" value="Genomic_DNA"/>
</dbReference>
<dbReference type="Pfam" id="PF13538">
    <property type="entry name" value="UvrD_C_2"/>
    <property type="match status" value="1"/>
</dbReference>
<evidence type="ECO:0000313" key="4">
    <source>
        <dbReference type="Proteomes" id="UP000026249"/>
    </source>
</evidence>